<name>A0A5B6VWM2_9ROSI</name>
<dbReference type="SUPFAM" id="SSF53098">
    <property type="entry name" value="Ribonuclease H-like"/>
    <property type="match status" value="1"/>
</dbReference>
<dbReference type="Proteomes" id="UP000325315">
    <property type="component" value="Unassembled WGS sequence"/>
</dbReference>
<dbReference type="AlphaFoldDB" id="A0A5B6VWM2"/>
<sequence>MYALFSHGLDVRACPRPGVKQTDGQSERVIQILQDMLRCCVLEFEGNWEKYLPLVEFAYNNSFQSIIKMAPYKALYGHKCRTLLYWIELSEKKTYGVGLIRETEEKVKVIRDSLKVALDRQKLYVDLKHKDIESQIGDGVFLKVSPWKKIL</sequence>
<organism evidence="1 2">
    <name type="scientific">Gossypium australe</name>
    <dbReference type="NCBI Taxonomy" id="47621"/>
    <lineage>
        <taxon>Eukaryota</taxon>
        <taxon>Viridiplantae</taxon>
        <taxon>Streptophyta</taxon>
        <taxon>Embryophyta</taxon>
        <taxon>Tracheophyta</taxon>
        <taxon>Spermatophyta</taxon>
        <taxon>Magnoliopsida</taxon>
        <taxon>eudicotyledons</taxon>
        <taxon>Gunneridae</taxon>
        <taxon>Pentapetalae</taxon>
        <taxon>rosids</taxon>
        <taxon>malvids</taxon>
        <taxon>Malvales</taxon>
        <taxon>Malvaceae</taxon>
        <taxon>Malvoideae</taxon>
        <taxon>Gossypium</taxon>
    </lineage>
</organism>
<dbReference type="PANTHER" id="PTHR45835:SF99">
    <property type="entry name" value="CHROMO DOMAIN-CONTAINING PROTEIN-RELATED"/>
    <property type="match status" value="1"/>
</dbReference>
<dbReference type="EMBL" id="SMMG02000005">
    <property type="protein sequence ID" value="KAA3473384.1"/>
    <property type="molecule type" value="Genomic_DNA"/>
</dbReference>
<evidence type="ECO:0000313" key="1">
    <source>
        <dbReference type="EMBL" id="KAA3473384.1"/>
    </source>
</evidence>
<dbReference type="OrthoDB" id="1909122at2759"/>
<dbReference type="InterPro" id="IPR012337">
    <property type="entry name" value="RNaseH-like_sf"/>
</dbReference>
<protein>
    <submittedName>
        <fullName evidence="1">DNA/RNA polymerases superfamily protein</fullName>
    </submittedName>
</protein>
<dbReference type="InterPro" id="IPR036397">
    <property type="entry name" value="RNaseH_sf"/>
</dbReference>
<proteinExistence type="predicted"/>
<dbReference type="PANTHER" id="PTHR45835">
    <property type="entry name" value="YALI0A06105P"/>
    <property type="match status" value="1"/>
</dbReference>
<gene>
    <name evidence="1" type="ORF">EPI10_023763</name>
</gene>
<dbReference type="GO" id="GO:0003676">
    <property type="term" value="F:nucleic acid binding"/>
    <property type="evidence" value="ECO:0007669"/>
    <property type="project" value="InterPro"/>
</dbReference>
<dbReference type="Gene3D" id="3.30.420.10">
    <property type="entry name" value="Ribonuclease H-like superfamily/Ribonuclease H"/>
    <property type="match status" value="1"/>
</dbReference>
<accession>A0A5B6VWM2</accession>
<evidence type="ECO:0000313" key="2">
    <source>
        <dbReference type="Proteomes" id="UP000325315"/>
    </source>
</evidence>
<keyword evidence="2" id="KW-1185">Reference proteome</keyword>
<comment type="caution">
    <text evidence="1">The sequence shown here is derived from an EMBL/GenBank/DDBJ whole genome shotgun (WGS) entry which is preliminary data.</text>
</comment>
<reference evidence="2" key="1">
    <citation type="journal article" date="2019" name="Plant Biotechnol. J.">
        <title>Genome sequencing of the Australian wild diploid species Gossypium australe highlights disease resistance and delayed gland morphogenesis.</title>
        <authorList>
            <person name="Cai Y."/>
            <person name="Cai X."/>
            <person name="Wang Q."/>
            <person name="Wang P."/>
            <person name="Zhang Y."/>
            <person name="Cai C."/>
            <person name="Xu Y."/>
            <person name="Wang K."/>
            <person name="Zhou Z."/>
            <person name="Wang C."/>
            <person name="Geng S."/>
            <person name="Li B."/>
            <person name="Dong Q."/>
            <person name="Hou Y."/>
            <person name="Wang H."/>
            <person name="Ai P."/>
            <person name="Liu Z."/>
            <person name="Yi F."/>
            <person name="Sun M."/>
            <person name="An G."/>
            <person name="Cheng J."/>
            <person name="Zhang Y."/>
            <person name="Shi Q."/>
            <person name="Xie Y."/>
            <person name="Shi X."/>
            <person name="Chang Y."/>
            <person name="Huang F."/>
            <person name="Chen Y."/>
            <person name="Hong S."/>
            <person name="Mi L."/>
            <person name="Sun Q."/>
            <person name="Zhang L."/>
            <person name="Zhou B."/>
            <person name="Peng R."/>
            <person name="Zhang X."/>
            <person name="Liu F."/>
        </authorList>
    </citation>
    <scope>NUCLEOTIDE SEQUENCE [LARGE SCALE GENOMIC DNA]</scope>
    <source>
        <strain evidence="2">cv. PA1801</strain>
    </source>
</reference>